<name>A0A6C0LB15_9ZZZZ</name>
<dbReference type="EMBL" id="MN740441">
    <property type="protein sequence ID" value="QHU26492.1"/>
    <property type="molecule type" value="Genomic_DNA"/>
</dbReference>
<sequence length="313" mass="34858">MRQRSVLEAIRDTLALNVLLPDARNHLGDIDRATLGARTHHRNHAILRRKRILANLASILHRLVEKTKGTVLELTLVRLSRIVVKEVLVHLEQNRLDLLLLLLNLLVHLLLGVRIGNEVADSHREAIVNEELGYRVLEAVDELHGVLAAVVVVGHVNDALTGLAEDALVELALHDVALANDDPRLAAVHHVEIDRRKQLANHLLARPVESVPLRCREHTCEPLVPHHHVHELAVVELHRVAGEPVGAHKGILHNANDGKAVTRAEDLVRNRRDLLELRRRLNALRGVGIHLITVKVSIIGSRHGNIQAECLAR</sequence>
<accession>A0A6C0LB15</accession>
<dbReference type="AlphaFoldDB" id="A0A6C0LB15"/>
<reference evidence="1" key="1">
    <citation type="journal article" date="2020" name="Nature">
        <title>Giant virus diversity and host interactions through global metagenomics.</title>
        <authorList>
            <person name="Schulz F."/>
            <person name="Roux S."/>
            <person name="Paez-Espino D."/>
            <person name="Jungbluth S."/>
            <person name="Walsh D.A."/>
            <person name="Denef V.J."/>
            <person name="McMahon K.D."/>
            <person name="Konstantinidis K.T."/>
            <person name="Eloe-Fadrosh E.A."/>
            <person name="Kyrpides N.C."/>
            <person name="Woyke T."/>
        </authorList>
    </citation>
    <scope>NUCLEOTIDE SEQUENCE</scope>
    <source>
        <strain evidence="1">GVMAG-M-3300027759-16</strain>
    </source>
</reference>
<protein>
    <submittedName>
        <fullName evidence="1">Uncharacterized protein</fullName>
    </submittedName>
</protein>
<evidence type="ECO:0000313" key="1">
    <source>
        <dbReference type="EMBL" id="QHU26492.1"/>
    </source>
</evidence>
<proteinExistence type="predicted"/>
<organism evidence="1">
    <name type="scientific">viral metagenome</name>
    <dbReference type="NCBI Taxonomy" id="1070528"/>
    <lineage>
        <taxon>unclassified sequences</taxon>
        <taxon>metagenomes</taxon>
        <taxon>organismal metagenomes</taxon>
    </lineage>
</organism>